<dbReference type="EMBL" id="JAGHKP010000003">
    <property type="protein sequence ID" value="MBO9153628.1"/>
    <property type="molecule type" value="Genomic_DNA"/>
</dbReference>
<evidence type="ECO:0000256" key="2">
    <source>
        <dbReference type="ARBA" id="ARBA00022617"/>
    </source>
</evidence>
<keyword evidence="4" id="KW-0249">Electron transport</keyword>
<keyword evidence="1" id="KW-0813">Transport</keyword>
<dbReference type="Pfam" id="PF00034">
    <property type="entry name" value="Cytochrom_C"/>
    <property type="match status" value="1"/>
</dbReference>
<proteinExistence type="predicted"/>
<dbReference type="SUPFAM" id="SSF48371">
    <property type="entry name" value="ARM repeat"/>
    <property type="match status" value="1"/>
</dbReference>
<dbReference type="InterPro" id="IPR002324">
    <property type="entry name" value="Cyt_c_ID"/>
</dbReference>
<feature type="domain" description="Cytochrome c" evidence="8">
    <location>
        <begin position="618"/>
        <end position="710"/>
    </location>
</feature>
<organism evidence="9 10">
    <name type="scientific">Chitinophaga chungangae</name>
    <dbReference type="NCBI Taxonomy" id="2821488"/>
    <lineage>
        <taxon>Bacteria</taxon>
        <taxon>Pseudomonadati</taxon>
        <taxon>Bacteroidota</taxon>
        <taxon>Chitinophagia</taxon>
        <taxon>Chitinophagales</taxon>
        <taxon>Chitinophagaceae</taxon>
        <taxon>Chitinophaga</taxon>
    </lineage>
</organism>
<dbReference type="Gene3D" id="1.25.10.10">
    <property type="entry name" value="Leucine-rich Repeat Variant"/>
    <property type="match status" value="1"/>
</dbReference>
<dbReference type="SUPFAM" id="SSF50952">
    <property type="entry name" value="Soluble quinoprotein glucose dehydrogenase"/>
    <property type="match status" value="1"/>
</dbReference>
<evidence type="ECO:0000256" key="4">
    <source>
        <dbReference type="ARBA" id="ARBA00022982"/>
    </source>
</evidence>
<dbReference type="PANTHER" id="PTHR33546">
    <property type="entry name" value="LARGE, MULTIFUNCTIONAL SECRETED PROTEIN-RELATED"/>
    <property type="match status" value="1"/>
</dbReference>
<dbReference type="InterPro" id="IPR011989">
    <property type="entry name" value="ARM-like"/>
</dbReference>
<feature type="compositionally biased region" description="Low complexity" evidence="7">
    <location>
        <begin position="752"/>
        <end position="769"/>
    </location>
</feature>
<evidence type="ECO:0000256" key="3">
    <source>
        <dbReference type="ARBA" id="ARBA00022723"/>
    </source>
</evidence>
<feature type="region of interest" description="Disordered" evidence="7">
    <location>
        <begin position="740"/>
        <end position="771"/>
    </location>
</feature>
<accession>A0ABS3YG11</accession>
<dbReference type="PROSITE" id="PS51007">
    <property type="entry name" value="CYTC"/>
    <property type="match status" value="2"/>
</dbReference>
<evidence type="ECO:0000259" key="8">
    <source>
        <dbReference type="PROSITE" id="PS51007"/>
    </source>
</evidence>
<dbReference type="Proteomes" id="UP000679126">
    <property type="component" value="Unassembled WGS sequence"/>
</dbReference>
<keyword evidence="2 6" id="KW-0349">Heme</keyword>
<feature type="domain" description="Cytochrome c" evidence="8">
    <location>
        <begin position="780"/>
        <end position="864"/>
    </location>
</feature>
<evidence type="ECO:0000256" key="7">
    <source>
        <dbReference type="SAM" id="MobiDB-lite"/>
    </source>
</evidence>
<dbReference type="InterPro" id="IPR011042">
    <property type="entry name" value="6-blade_b-propeller_TolB-like"/>
</dbReference>
<dbReference type="InterPro" id="IPR036909">
    <property type="entry name" value="Cyt_c-like_dom_sf"/>
</dbReference>
<dbReference type="InterPro" id="IPR055557">
    <property type="entry name" value="DUF7133"/>
</dbReference>
<sequence length="864" mass="95205">MKRKLFFSVLIAASILLVYRCSVPRHSASRVTPLQKPLPRDSAGKIIVRTNPDGAYLSPEESLASIYLPKGYHLELVASEPMVKEPVAIAWDGNGRMFVSEMRTYMQDVDGSDENAPVSRVSLLEDTDGDGVMDKSSVYIDSLLLPRMILCVGNKLLVSETYTNNIWSYEDADHDGKADKKTQVYGNSTPHKGNLEHQRSGLIWNIDNRIYTTYENLRYRYTGGKLTADTMFTGYGQWGVGNDDYGRLFFSAAGGEVPAYGFQINPFYGRYDVPGQLDKDFNAVWPVIATPDVQGGPVRLRPDSTLNHFTGCCGQSVFRGAALPADLKGDLIICEPVGRLIRRARVSNRNGIRVLGNVYDKEEFIVSTDMNFRPVNTANGPDGCLYIVDMHRGIIQEGNWTRKGSYLRPEIQKRGLDKNVGHGRIYRLVHDGFKPAARPNMLQRKSGELVAYLANADGWWRDNAQKELIVRGDRSVTPALQQMLSTHPFELARLHALWTLEGLDAADKSIVELALKDTSAQIRKAAVVISERYLKTKDEGMLKLLADHVNEQDADVQSQLAASLSYYAFGDSKMIVDRLIRTAGNVKNVTEVAALVEKNKSQKMYGMDVTGLSAGDKTVVLKGRETFQQVCATCHGENGKGVSVGGNPMAAPPLAGSKRAGDRDALVKILLHGLSGPIDGKIYPDVMAPLGISNSDEWVAQVLSYVHYRFRPAGSNFTAISIEEVKKIRAATEGRTDLFTISELERKEETPKPSSSSPKTTAPAKKTTAGNKPVVVEKTKTFADEKRILAKLDCQACHKPDMKLVGPSYKDIARKYKRTEVNVARLASKIISGGSGTWGTVPMTAHPTLAVADARKIVHYILSL</sequence>
<dbReference type="InterPro" id="IPR016024">
    <property type="entry name" value="ARM-type_fold"/>
</dbReference>
<dbReference type="InterPro" id="IPR009056">
    <property type="entry name" value="Cyt_c-like_dom"/>
</dbReference>
<protein>
    <submittedName>
        <fullName evidence="9">C-type cytochrome</fullName>
    </submittedName>
</protein>
<keyword evidence="3 6" id="KW-0479">Metal-binding</keyword>
<dbReference type="Pfam" id="PF23500">
    <property type="entry name" value="DUF7133"/>
    <property type="match status" value="1"/>
</dbReference>
<keyword evidence="5 6" id="KW-0408">Iron</keyword>
<dbReference type="PRINTS" id="PR00606">
    <property type="entry name" value="CYTCHROMECID"/>
</dbReference>
<dbReference type="Pfam" id="PF13442">
    <property type="entry name" value="Cytochrome_CBB3"/>
    <property type="match status" value="1"/>
</dbReference>
<keyword evidence="10" id="KW-1185">Reference proteome</keyword>
<evidence type="ECO:0000313" key="10">
    <source>
        <dbReference type="Proteomes" id="UP000679126"/>
    </source>
</evidence>
<evidence type="ECO:0000256" key="6">
    <source>
        <dbReference type="PROSITE-ProRule" id="PRU00433"/>
    </source>
</evidence>
<reference evidence="10" key="1">
    <citation type="submission" date="2021-03" db="EMBL/GenBank/DDBJ databases">
        <title>Assistant Professor.</title>
        <authorList>
            <person name="Huq M.A."/>
        </authorList>
    </citation>
    <scope>NUCLEOTIDE SEQUENCE [LARGE SCALE GENOMIC DNA]</scope>
    <source>
        <strain evidence="10">MAH-28</strain>
    </source>
</reference>
<dbReference type="Gene3D" id="1.10.760.10">
    <property type="entry name" value="Cytochrome c-like domain"/>
    <property type="match status" value="2"/>
</dbReference>
<dbReference type="InterPro" id="IPR011041">
    <property type="entry name" value="Quinoprot_gluc/sorb_DH_b-prop"/>
</dbReference>
<dbReference type="Gene3D" id="2.120.10.30">
    <property type="entry name" value="TolB, C-terminal domain"/>
    <property type="match status" value="1"/>
</dbReference>
<dbReference type="SUPFAM" id="SSF46626">
    <property type="entry name" value="Cytochrome c"/>
    <property type="match status" value="2"/>
</dbReference>
<comment type="caution">
    <text evidence="9">The sequence shown here is derived from an EMBL/GenBank/DDBJ whole genome shotgun (WGS) entry which is preliminary data.</text>
</comment>
<gene>
    <name evidence="9" type="ORF">J7I43_15470</name>
</gene>
<evidence type="ECO:0000256" key="1">
    <source>
        <dbReference type="ARBA" id="ARBA00022448"/>
    </source>
</evidence>
<name>A0ABS3YG11_9BACT</name>
<evidence type="ECO:0000313" key="9">
    <source>
        <dbReference type="EMBL" id="MBO9153628.1"/>
    </source>
</evidence>
<dbReference type="RefSeq" id="WP_209146630.1">
    <property type="nucleotide sequence ID" value="NZ_JAGHKP010000003.1"/>
</dbReference>
<dbReference type="PANTHER" id="PTHR33546:SF1">
    <property type="entry name" value="LARGE, MULTIFUNCTIONAL SECRETED PROTEIN"/>
    <property type="match status" value="1"/>
</dbReference>
<evidence type="ECO:0000256" key="5">
    <source>
        <dbReference type="ARBA" id="ARBA00023004"/>
    </source>
</evidence>